<dbReference type="Gene3D" id="3.30.420.10">
    <property type="entry name" value="Ribonuclease H-like superfamily/Ribonuclease H"/>
    <property type="match status" value="1"/>
</dbReference>
<gene>
    <name evidence="2" type="ORF">ZIOFF_074441</name>
    <name evidence="1" type="ORF">ZIOFF_075133</name>
</gene>
<accession>A0A8J5EL44</accession>
<dbReference type="GO" id="GO:0003676">
    <property type="term" value="F:nucleic acid binding"/>
    <property type="evidence" value="ECO:0007669"/>
    <property type="project" value="InterPro"/>
</dbReference>
<protein>
    <submittedName>
        <fullName evidence="1">Uncharacterized protein</fullName>
    </submittedName>
</protein>
<evidence type="ECO:0000313" key="1">
    <source>
        <dbReference type="EMBL" id="KAG6467083.1"/>
    </source>
</evidence>
<dbReference type="Proteomes" id="UP000734854">
    <property type="component" value="Unassembled WGS sequence"/>
</dbReference>
<comment type="caution">
    <text evidence="1">The sequence shown here is derived from an EMBL/GenBank/DDBJ whole genome shotgun (WGS) entry which is preliminary data.</text>
</comment>
<evidence type="ECO:0000313" key="2">
    <source>
        <dbReference type="EMBL" id="KAG6467703.1"/>
    </source>
</evidence>
<keyword evidence="3" id="KW-1185">Reference proteome</keyword>
<keyword evidence="2" id="KW-0496">Mitochondrion</keyword>
<dbReference type="AlphaFoldDB" id="A0A8J5EL44"/>
<dbReference type="InterPro" id="IPR036397">
    <property type="entry name" value="RNaseH_sf"/>
</dbReference>
<organism evidence="1 3">
    <name type="scientific">Zingiber officinale</name>
    <name type="common">Ginger</name>
    <name type="synonym">Amomum zingiber</name>
    <dbReference type="NCBI Taxonomy" id="94328"/>
    <lineage>
        <taxon>Eukaryota</taxon>
        <taxon>Viridiplantae</taxon>
        <taxon>Streptophyta</taxon>
        <taxon>Embryophyta</taxon>
        <taxon>Tracheophyta</taxon>
        <taxon>Spermatophyta</taxon>
        <taxon>Magnoliopsida</taxon>
        <taxon>Liliopsida</taxon>
        <taxon>Zingiberales</taxon>
        <taxon>Zingiberaceae</taxon>
        <taxon>Zingiber</taxon>
    </lineage>
</organism>
<reference evidence="1 3" key="1">
    <citation type="submission" date="2020-08" db="EMBL/GenBank/DDBJ databases">
        <title>Plant Genome Project.</title>
        <authorList>
            <person name="Zhang R.-G."/>
        </authorList>
    </citation>
    <scope>NUCLEOTIDE SEQUENCE [LARGE SCALE GENOMIC DNA]</scope>
    <source>
        <tissue evidence="1">Rhizome</tissue>
    </source>
</reference>
<geneLocation type="mitochondrion" evidence="2"/>
<dbReference type="EMBL" id="JACMSC010000025">
    <property type="protein sequence ID" value="KAG6467703.1"/>
    <property type="molecule type" value="Genomic_DNA"/>
</dbReference>
<sequence length="104" mass="12051">MVEVSNRAILHALKTKLDKESSGWDELLPEIYWAYRTTPNTTTGETPFSLVYGSEAISEAEAGMRSYRIQMYGEHENVNRRISELAEKDEMTDTVFERLLQYQL</sequence>
<dbReference type="InterPro" id="IPR012337">
    <property type="entry name" value="RNaseH-like_sf"/>
</dbReference>
<dbReference type="PANTHER" id="PTHR48475">
    <property type="entry name" value="RIBONUCLEASE H"/>
    <property type="match status" value="1"/>
</dbReference>
<dbReference type="SUPFAM" id="SSF53098">
    <property type="entry name" value="Ribonuclease H-like"/>
    <property type="match status" value="1"/>
</dbReference>
<evidence type="ECO:0000313" key="3">
    <source>
        <dbReference type="Proteomes" id="UP000734854"/>
    </source>
</evidence>
<dbReference type="PANTHER" id="PTHR48475:SF2">
    <property type="entry name" value="RIBONUCLEASE H"/>
    <property type="match status" value="1"/>
</dbReference>
<dbReference type="EMBL" id="JACMSC010000092">
    <property type="protein sequence ID" value="KAG6467083.1"/>
    <property type="molecule type" value="Genomic_DNA"/>
</dbReference>
<name>A0A8J5EL44_ZINOF</name>
<proteinExistence type="predicted"/>